<evidence type="ECO:0000313" key="2">
    <source>
        <dbReference type="Proteomes" id="UP001319874"/>
    </source>
</evidence>
<proteinExistence type="predicted"/>
<protein>
    <submittedName>
        <fullName evidence="1">Uncharacterized protein</fullName>
    </submittedName>
</protein>
<sequence>MPNRAWQAVEIPIDRIQADLADDMNSRNDTEILLRGAGFSAGIRPASAFPDRFLALRALWTRKSQRSQSRQVVGCHPQCEQLIDFLQPPHHHLSNWPDLLTPAETLFNAFRLRWLSA</sequence>
<gene>
    <name evidence="1" type="ORF">PTKU64_75720</name>
</gene>
<evidence type="ECO:0000313" key="1">
    <source>
        <dbReference type="EMBL" id="BCZ83897.1"/>
    </source>
</evidence>
<dbReference type="EMBL" id="AP024957">
    <property type="protein sequence ID" value="BCZ83897.1"/>
    <property type="molecule type" value="Genomic_DNA"/>
</dbReference>
<name>A0ABM7TYT7_9BURK</name>
<keyword evidence="2" id="KW-1185">Reference proteome</keyword>
<dbReference type="Proteomes" id="UP001319874">
    <property type="component" value="Chromosome 3"/>
</dbReference>
<reference evidence="1 2" key="1">
    <citation type="journal article" date="2022" name="Front. Microbiol.">
        <title>Identification and characterization of a novel class of self-sufficient cytochrome P450 hydroxylase involved in cyclohexanecarboxylate degradation in Paraburkholderia terrae strain KU-64.</title>
        <authorList>
            <person name="Yamamoto T."/>
            <person name="Hasegawa Y."/>
            <person name="Iwaki H."/>
        </authorList>
    </citation>
    <scope>NUCLEOTIDE SEQUENCE [LARGE SCALE GENOMIC DNA]</scope>
    <source>
        <strain evidence="1 2">KU-64</strain>
    </source>
</reference>
<organism evidence="1 2">
    <name type="scientific">Paraburkholderia terrae</name>
    <dbReference type="NCBI Taxonomy" id="311230"/>
    <lineage>
        <taxon>Bacteria</taxon>
        <taxon>Pseudomonadati</taxon>
        <taxon>Pseudomonadota</taxon>
        <taxon>Betaproteobacteria</taxon>
        <taxon>Burkholderiales</taxon>
        <taxon>Burkholderiaceae</taxon>
        <taxon>Paraburkholderia</taxon>
    </lineage>
</organism>
<accession>A0ABM7TYT7</accession>